<keyword evidence="3" id="KW-0560">Oxidoreductase</keyword>
<evidence type="ECO:0000313" key="5">
    <source>
        <dbReference type="Proteomes" id="UP000019487"/>
    </source>
</evidence>
<keyword evidence="4" id="KW-0503">Monooxygenase</keyword>
<evidence type="ECO:0000256" key="1">
    <source>
        <dbReference type="ARBA" id="ARBA00022630"/>
    </source>
</evidence>
<sequence>MSEVVKVDVLVVDAGRGYDTFWTQWTVGTAEFSDQAMPRPPDEDLYKEFFKAKQTTRYLESYVDTHTYDDKTLRDRIQFSLEVKSVSKKYDYWTILASDRGNDQHQYTFMTPKLIIGSGLTSIPNMPSLPGKENFQGRVLHHEDFGSSRKISADMAYEAVKAGKQVSWVIKGTDTTGPGFFVAPDGKGPYKNAFEISMTRVAATFTPSFMNGINAWSKLLHSTKYGVRMMNAFWGTVDEDARKSADFHRKCLQNFDKLEPHSSIFWQNCTGGLLNHEDFLDTIAQNVRIFVGDIDGLEDNALRLKTGEKIPSDVILCGTGWVPSLQFFPQTQCQELGLPRILDDDAKVENAHWAKVETEADLKVLATFPQLGNPPEHYHKPPSHTPYRLYRHIAPISESSKDKDDRSIVFLGQIGVANYFPSLECQALWAMAYLDGKLNLPSKEEQEKDVALFTTWYRRRYLSSGEEGNNNMTFEVFGYMDTLLNDLGLTSHRKGWFKDLFAPLWEKDLAGLNAEFSKKFGYDEVGKLV</sequence>
<comment type="caution">
    <text evidence="4">The sequence shown here is derived from an EMBL/GenBank/DDBJ whole genome shotgun (WGS) entry which is preliminary data.</text>
</comment>
<dbReference type="SUPFAM" id="SSF51905">
    <property type="entry name" value="FAD/NAD(P)-binding domain"/>
    <property type="match status" value="1"/>
</dbReference>
<dbReference type="GO" id="GO:0004497">
    <property type="term" value="F:monooxygenase activity"/>
    <property type="evidence" value="ECO:0007669"/>
    <property type="project" value="UniProtKB-KW"/>
</dbReference>
<dbReference type="Gene3D" id="3.50.50.60">
    <property type="entry name" value="FAD/NAD(P)-binding domain"/>
    <property type="match status" value="2"/>
</dbReference>
<evidence type="ECO:0000313" key="4">
    <source>
        <dbReference type="EMBL" id="ESZ96876.1"/>
    </source>
</evidence>
<dbReference type="PANTHER" id="PTHR23023">
    <property type="entry name" value="DIMETHYLANILINE MONOOXYGENASE"/>
    <property type="match status" value="1"/>
</dbReference>
<organism evidence="4 5">
    <name type="scientific">Sclerotinia borealis (strain F-4128)</name>
    <dbReference type="NCBI Taxonomy" id="1432307"/>
    <lineage>
        <taxon>Eukaryota</taxon>
        <taxon>Fungi</taxon>
        <taxon>Dikarya</taxon>
        <taxon>Ascomycota</taxon>
        <taxon>Pezizomycotina</taxon>
        <taxon>Leotiomycetes</taxon>
        <taxon>Helotiales</taxon>
        <taxon>Sclerotiniaceae</taxon>
        <taxon>Sclerotinia</taxon>
    </lineage>
</organism>
<keyword evidence="2" id="KW-0274">FAD</keyword>
<gene>
    <name evidence="4" type="ORF">SBOR_2741</name>
</gene>
<keyword evidence="5" id="KW-1185">Reference proteome</keyword>
<dbReference type="AlphaFoldDB" id="W9CM34"/>
<dbReference type="HOGENOM" id="CLU_019225_2_0_1"/>
<dbReference type="STRING" id="1432307.W9CM34"/>
<proteinExistence type="predicted"/>
<evidence type="ECO:0000256" key="2">
    <source>
        <dbReference type="ARBA" id="ARBA00022827"/>
    </source>
</evidence>
<name>W9CM34_SCLBF</name>
<dbReference type="EMBL" id="AYSA01000119">
    <property type="protein sequence ID" value="ESZ96876.1"/>
    <property type="molecule type" value="Genomic_DNA"/>
</dbReference>
<keyword evidence="1" id="KW-0285">Flavoprotein</keyword>
<evidence type="ECO:0000256" key="3">
    <source>
        <dbReference type="ARBA" id="ARBA00023002"/>
    </source>
</evidence>
<dbReference type="Proteomes" id="UP000019487">
    <property type="component" value="Unassembled WGS sequence"/>
</dbReference>
<protein>
    <submittedName>
        <fullName evidence="4">Putative dimethylaniline monooxygenase</fullName>
    </submittedName>
</protein>
<reference evidence="4 5" key="1">
    <citation type="journal article" date="2014" name="Genome Announc.">
        <title>Draft genome sequence of Sclerotinia borealis, a psychrophilic plant pathogenic fungus.</title>
        <authorList>
            <person name="Mardanov A.V."/>
            <person name="Beletsky A.V."/>
            <person name="Kadnikov V.V."/>
            <person name="Ignatov A.N."/>
            <person name="Ravin N.V."/>
        </authorList>
    </citation>
    <scope>NUCLEOTIDE SEQUENCE [LARGE SCALE GENOMIC DNA]</scope>
    <source>
        <strain evidence="5">F-4157</strain>
    </source>
</reference>
<dbReference type="OrthoDB" id="2915840at2759"/>
<accession>W9CM34</accession>
<dbReference type="InterPro" id="IPR050346">
    <property type="entry name" value="FMO-like"/>
</dbReference>
<dbReference type="InterPro" id="IPR036188">
    <property type="entry name" value="FAD/NAD-bd_sf"/>
</dbReference>